<dbReference type="FunFam" id="3.30.420.10:FF:000063">
    <property type="entry name" value="Retrovirus-related Pol polyprotein from transposon 297-like Protein"/>
    <property type="match status" value="1"/>
</dbReference>
<reference evidence="3" key="1">
    <citation type="journal article" date="2023" name="Science">
        <title>Genome structures resolve the early diversification of teleost fishes.</title>
        <authorList>
            <person name="Parey E."/>
            <person name="Louis A."/>
            <person name="Montfort J."/>
            <person name="Bouchez O."/>
            <person name="Roques C."/>
            <person name="Iampietro C."/>
            <person name="Lluch J."/>
            <person name="Castinel A."/>
            <person name="Donnadieu C."/>
            <person name="Desvignes T."/>
            <person name="Floi Bucao C."/>
            <person name="Jouanno E."/>
            <person name="Wen M."/>
            <person name="Mejri S."/>
            <person name="Dirks R."/>
            <person name="Jansen H."/>
            <person name="Henkel C."/>
            <person name="Chen W.J."/>
            <person name="Zahm M."/>
            <person name="Cabau C."/>
            <person name="Klopp C."/>
            <person name="Thompson A.W."/>
            <person name="Robinson-Rechavi M."/>
            <person name="Braasch I."/>
            <person name="Lecointre G."/>
            <person name="Bobe J."/>
            <person name="Postlethwait J.H."/>
            <person name="Berthelot C."/>
            <person name="Roest Crollius H."/>
            <person name="Guiguen Y."/>
        </authorList>
    </citation>
    <scope>NUCLEOTIDE SEQUENCE</scope>
    <source>
        <strain evidence="3">WJC10195</strain>
    </source>
</reference>
<dbReference type="Proteomes" id="UP001152622">
    <property type="component" value="Chromosome 6"/>
</dbReference>
<dbReference type="InterPro" id="IPR001584">
    <property type="entry name" value="Integrase_cat-core"/>
</dbReference>
<dbReference type="AlphaFoldDB" id="A0A9Q1IX20"/>
<dbReference type="OrthoDB" id="775972at2759"/>
<feature type="region of interest" description="Disordered" evidence="1">
    <location>
        <begin position="341"/>
        <end position="360"/>
    </location>
</feature>
<dbReference type="Pfam" id="PF00665">
    <property type="entry name" value="rve"/>
    <property type="match status" value="1"/>
</dbReference>
<organism evidence="3 4">
    <name type="scientific">Synaphobranchus kaupii</name>
    <name type="common">Kaup's arrowtooth eel</name>
    <dbReference type="NCBI Taxonomy" id="118154"/>
    <lineage>
        <taxon>Eukaryota</taxon>
        <taxon>Metazoa</taxon>
        <taxon>Chordata</taxon>
        <taxon>Craniata</taxon>
        <taxon>Vertebrata</taxon>
        <taxon>Euteleostomi</taxon>
        <taxon>Actinopterygii</taxon>
        <taxon>Neopterygii</taxon>
        <taxon>Teleostei</taxon>
        <taxon>Anguilliformes</taxon>
        <taxon>Synaphobranchidae</taxon>
        <taxon>Synaphobranchus</taxon>
    </lineage>
</organism>
<dbReference type="EMBL" id="JAINUF010000006">
    <property type="protein sequence ID" value="KAJ8357039.1"/>
    <property type="molecule type" value="Genomic_DNA"/>
</dbReference>
<dbReference type="Gene3D" id="3.30.420.10">
    <property type="entry name" value="Ribonuclease H-like superfamily/Ribonuclease H"/>
    <property type="match status" value="1"/>
</dbReference>
<accession>A0A9Q1IX20</accession>
<evidence type="ECO:0000313" key="4">
    <source>
        <dbReference type="Proteomes" id="UP001152622"/>
    </source>
</evidence>
<keyword evidence="4" id="KW-1185">Reference proteome</keyword>
<dbReference type="GO" id="GO:0003676">
    <property type="term" value="F:nucleic acid binding"/>
    <property type="evidence" value="ECO:0007669"/>
    <property type="project" value="InterPro"/>
</dbReference>
<dbReference type="InterPro" id="IPR012337">
    <property type="entry name" value="RNaseH-like_sf"/>
</dbReference>
<dbReference type="PANTHER" id="PTHR37984:SF13">
    <property type="entry name" value="RIBONUCLEASE H"/>
    <property type="match status" value="1"/>
</dbReference>
<dbReference type="PANTHER" id="PTHR37984">
    <property type="entry name" value="PROTEIN CBG26694"/>
    <property type="match status" value="1"/>
</dbReference>
<name>A0A9Q1IX20_SYNKA</name>
<evidence type="ECO:0000259" key="2">
    <source>
        <dbReference type="PROSITE" id="PS50994"/>
    </source>
</evidence>
<gene>
    <name evidence="3" type="ORF">SKAU_G00198330</name>
</gene>
<evidence type="ECO:0000313" key="3">
    <source>
        <dbReference type="EMBL" id="KAJ8357039.1"/>
    </source>
</evidence>
<evidence type="ECO:0000256" key="1">
    <source>
        <dbReference type="SAM" id="MobiDB-lite"/>
    </source>
</evidence>
<dbReference type="GO" id="GO:0015074">
    <property type="term" value="P:DNA integration"/>
    <property type="evidence" value="ECO:0007669"/>
    <property type="project" value="InterPro"/>
</dbReference>
<dbReference type="InterPro" id="IPR036397">
    <property type="entry name" value="RNaseH_sf"/>
</dbReference>
<dbReference type="InterPro" id="IPR050951">
    <property type="entry name" value="Retrovirus_Pol_polyprotein"/>
</dbReference>
<dbReference type="SUPFAM" id="SSF53098">
    <property type="entry name" value="Ribonuclease H-like"/>
    <property type="match status" value="1"/>
</dbReference>
<dbReference type="PROSITE" id="PS50994">
    <property type="entry name" value="INTEGRASE"/>
    <property type="match status" value="1"/>
</dbReference>
<comment type="caution">
    <text evidence="3">The sequence shown here is derived from an EMBL/GenBank/DDBJ whole genome shotgun (WGS) entry which is preliminary data.</text>
</comment>
<proteinExistence type="predicted"/>
<sequence length="360" mass="39949">MAAARLQRWALILTAHNYTIQYWSVAEHGNADGLSRLPLRVDHKDRPGSVDTVLIHHLDSLPVCSADIRKETRHAVAEDTDFAGPFEGHMFLVVVDAHSKWPEVKLMGSTTTSKTIQALRGLFSRHGLPEVLVSDNGPQFISSEFATFLQESGVKHLRSAPFHPATNGQAERFVQTLKRSLKASRGSTTVQHRLDSFLLSYRNAPHATTNESPAVLLLRRRLRSRFDLLKPSVATVVEQAQADQQGRRAPFARDKDFAPGDPVLVRDYRRGEEKWMPGVVVSQVGPVSYTVDVGLAPHWKRHTEQMRACDPVMLTSGEPPQPAPLDQSTTVLLQDPVTISPEFGQEPSLTGHTVTHHRGS</sequence>
<feature type="domain" description="Integrase catalytic" evidence="2">
    <location>
        <begin position="70"/>
        <end position="221"/>
    </location>
</feature>
<protein>
    <recommendedName>
        <fullName evidence="2">Integrase catalytic domain-containing protein</fullName>
    </recommendedName>
</protein>